<dbReference type="InterPro" id="IPR029001">
    <property type="entry name" value="ITPase-like_fam"/>
</dbReference>
<evidence type="ECO:0000256" key="3">
    <source>
        <dbReference type="ARBA" id="ARBA00023080"/>
    </source>
</evidence>
<name>A0A845G687_9BURK</name>
<dbReference type="AlphaFoldDB" id="A0A845G687"/>
<accession>A0A845G687</accession>
<sequence length="196" mass="21039">MTSSLLVLASSSAYRRELLSRLQLPFDVAVPDIDESPLPGETPSATALRLAREKAAAVAAKLPGRVVIGSDQVATLDDEQIGKPGNHANALAQLQKMRGREVVFHTALCVWDGRDGTAQVEDIQTVVKFRDLPDAELDAYLRIEQPYDCAGSAKNEALGIAILERIDSSDPTALTGLPLIALTGMLRKIGVSFFNT</sequence>
<keyword evidence="2 4" id="KW-0378">Hydrolase</keyword>
<feature type="active site" description="Proton acceptor" evidence="4">
    <location>
        <position position="71"/>
    </location>
</feature>
<gene>
    <name evidence="5" type="primary">maf</name>
    <name evidence="5" type="ORF">GTP91_17620</name>
</gene>
<feature type="site" description="Important for substrate specificity" evidence="4">
    <location>
        <position position="156"/>
    </location>
</feature>
<dbReference type="Gene3D" id="3.90.950.10">
    <property type="match status" value="1"/>
</dbReference>
<feature type="site" description="Important for substrate specificity" evidence="4">
    <location>
        <position position="72"/>
    </location>
</feature>
<evidence type="ECO:0000313" key="6">
    <source>
        <dbReference type="Proteomes" id="UP000470302"/>
    </source>
</evidence>
<keyword evidence="3 4" id="KW-0546">Nucleotide metabolism</keyword>
<dbReference type="NCBIfam" id="TIGR00172">
    <property type="entry name" value="maf"/>
    <property type="match status" value="1"/>
</dbReference>
<protein>
    <recommendedName>
        <fullName evidence="4">7-methyl-GTP pyrophosphatase</fullName>
        <shortName evidence="4">m(7)GTP pyrophosphatase</shortName>
        <ecNumber evidence="4">3.6.1.-</ecNumber>
    </recommendedName>
</protein>
<comment type="similarity">
    <text evidence="4">Belongs to the Maf family. YceF subfamily.</text>
</comment>
<comment type="cofactor">
    <cofactor evidence="1 4">
        <name>a divalent metal cation</name>
        <dbReference type="ChEBI" id="CHEBI:60240"/>
    </cofactor>
</comment>
<dbReference type="CDD" id="cd00555">
    <property type="entry name" value="Maf"/>
    <property type="match status" value="1"/>
</dbReference>
<dbReference type="SUPFAM" id="SSF52972">
    <property type="entry name" value="ITPase-like"/>
    <property type="match status" value="1"/>
</dbReference>
<dbReference type="PANTHER" id="PTHR43213">
    <property type="entry name" value="BIFUNCTIONAL DTTP/UTP PYROPHOSPHATASE/METHYLTRANSFERASE PROTEIN-RELATED"/>
    <property type="match status" value="1"/>
</dbReference>
<comment type="caution">
    <text evidence="5">The sequence shown here is derived from an EMBL/GenBank/DDBJ whole genome shotgun (WGS) entry which is preliminary data.</text>
</comment>
<evidence type="ECO:0000256" key="4">
    <source>
        <dbReference type="HAMAP-Rule" id="MF_00528"/>
    </source>
</evidence>
<dbReference type="RefSeq" id="WP_161097965.1">
    <property type="nucleotide sequence ID" value="NZ_WWCW01000060.1"/>
</dbReference>
<evidence type="ECO:0000256" key="1">
    <source>
        <dbReference type="ARBA" id="ARBA00001968"/>
    </source>
</evidence>
<dbReference type="InterPro" id="IPR003697">
    <property type="entry name" value="Maf-like"/>
</dbReference>
<dbReference type="EMBL" id="WWCW01000060">
    <property type="protein sequence ID" value="MYM88982.1"/>
    <property type="molecule type" value="Genomic_DNA"/>
</dbReference>
<evidence type="ECO:0000313" key="5">
    <source>
        <dbReference type="EMBL" id="MYM88982.1"/>
    </source>
</evidence>
<dbReference type="PANTHER" id="PTHR43213:SF5">
    <property type="entry name" value="BIFUNCTIONAL DTTP_UTP PYROPHOSPHATASE_METHYLTRANSFERASE PROTEIN-RELATED"/>
    <property type="match status" value="1"/>
</dbReference>
<dbReference type="GO" id="GO:0047429">
    <property type="term" value="F:nucleoside triphosphate diphosphatase activity"/>
    <property type="evidence" value="ECO:0007669"/>
    <property type="project" value="InterPro"/>
</dbReference>
<dbReference type="Pfam" id="PF02545">
    <property type="entry name" value="Maf"/>
    <property type="match status" value="1"/>
</dbReference>
<dbReference type="PIRSF" id="PIRSF006305">
    <property type="entry name" value="Maf"/>
    <property type="match status" value="1"/>
</dbReference>
<evidence type="ECO:0000256" key="2">
    <source>
        <dbReference type="ARBA" id="ARBA00022801"/>
    </source>
</evidence>
<comment type="catalytic activity">
    <reaction evidence="4">
        <text>N(7)-methyl-GTP + H2O = N(7)-methyl-GMP + diphosphate + H(+)</text>
        <dbReference type="Rhea" id="RHEA:58744"/>
        <dbReference type="ChEBI" id="CHEBI:15377"/>
        <dbReference type="ChEBI" id="CHEBI:15378"/>
        <dbReference type="ChEBI" id="CHEBI:33019"/>
        <dbReference type="ChEBI" id="CHEBI:58285"/>
        <dbReference type="ChEBI" id="CHEBI:87133"/>
    </reaction>
</comment>
<dbReference type="HAMAP" id="MF_00528">
    <property type="entry name" value="Maf"/>
    <property type="match status" value="1"/>
</dbReference>
<dbReference type="GO" id="GO:0005737">
    <property type="term" value="C:cytoplasm"/>
    <property type="evidence" value="ECO:0007669"/>
    <property type="project" value="UniProtKB-SubCell"/>
</dbReference>
<reference evidence="5 6" key="1">
    <citation type="submission" date="2020-01" db="EMBL/GenBank/DDBJ databases">
        <title>Novel species isolated from a subtropical stream in China.</title>
        <authorList>
            <person name="Lu H."/>
        </authorList>
    </citation>
    <scope>NUCLEOTIDE SEQUENCE [LARGE SCALE GENOMIC DNA]</scope>
    <source>
        <strain evidence="5 6">FT82W</strain>
    </source>
</reference>
<dbReference type="Proteomes" id="UP000470302">
    <property type="component" value="Unassembled WGS sequence"/>
</dbReference>
<proteinExistence type="inferred from homology"/>
<feature type="site" description="Important for substrate specificity" evidence="4">
    <location>
        <position position="14"/>
    </location>
</feature>
<comment type="function">
    <text evidence="4">Nucleoside triphosphate pyrophosphatase that hydrolyzes 7-methyl-GTP (m(7)GTP). May have a dual role in cell division arrest and in preventing the incorporation of modified nucleotides into cellular nucleic acids.</text>
</comment>
<keyword evidence="4" id="KW-0963">Cytoplasm</keyword>
<dbReference type="GO" id="GO:0009117">
    <property type="term" value="P:nucleotide metabolic process"/>
    <property type="evidence" value="ECO:0007669"/>
    <property type="project" value="UniProtKB-KW"/>
</dbReference>
<comment type="caution">
    <text evidence="4">Lacks conserved residue(s) required for the propagation of feature annotation.</text>
</comment>
<organism evidence="5 6">
    <name type="scientific">Duganella vulcania</name>
    <dbReference type="NCBI Taxonomy" id="2692166"/>
    <lineage>
        <taxon>Bacteria</taxon>
        <taxon>Pseudomonadati</taxon>
        <taxon>Pseudomonadota</taxon>
        <taxon>Betaproteobacteria</taxon>
        <taxon>Burkholderiales</taxon>
        <taxon>Oxalobacteraceae</taxon>
        <taxon>Telluria group</taxon>
        <taxon>Duganella</taxon>
    </lineage>
</organism>
<dbReference type="EC" id="3.6.1.-" evidence="4"/>
<comment type="subcellular location">
    <subcellularLocation>
        <location evidence="4">Cytoplasm</location>
    </subcellularLocation>
</comment>